<dbReference type="InterPro" id="IPR019285">
    <property type="entry name" value="DUF2336"/>
</dbReference>
<proteinExistence type="predicted"/>
<dbReference type="Proteomes" id="UP000001929">
    <property type="component" value="Chromosome"/>
</dbReference>
<keyword evidence="2" id="KW-1185">Reference proteome</keyword>
<evidence type="ECO:0008006" key="3">
    <source>
        <dbReference type="Google" id="ProtNLM"/>
    </source>
</evidence>
<evidence type="ECO:0000313" key="1">
    <source>
        <dbReference type="EMBL" id="ABC24158.1"/>
    </source>
</evidence>
<evidence type="ECO:0000313" key="2">
    <source>
        <dbReference type="Proteomes" id="UP000001929"/>
    </source>
</evidence>
<dbReference type="eggNOG" id="COG5330">
    <property type="taxonomic scope" value="Bacteria"/>
</dbReference>
<protein>
    <recommendedName>
        <fullName evidence="3">DUF2336 domain-containing protein</fullName>
    </recommendedName>
</protein>
<dbReference type="KEGG" id="rru:Rru_A3364"/>
<gene>
    <name evidence="1" type="ordered locus">Rru_A3364</name>
</gene>
<dbReference type="Pfam" id="PF10098">
    <property type="entry name" value="DUF2336"/>
    <property type="match status" value="1"/>
</dbReference>
<dbReference type="PATRIC" id="fig|269796.9.peg.3478"/>
<sequence length="409" mass="46140">MSDNGEPKPEEDGAPSQPIDAEALLKMAREKTVSSRNRLAEAMVDLFSARGRVLTERERTLMVDILKRVLREIEHSVRKRISSELAERTDAPHALISFLANEDIDISFPILSQSRVLQDADLIEVIRNRTFEHQLAIAVRFEVSPQVSAALVQSGDATVITELLRNPDARISAATMDYLVEQSRRVDTFQEPILRRRDLPPDVAKRMFMWVSAALRKYIVTQFDLDPDSVDDLLEKAAHDGIETTLDERGPQPAAVLADTLFRKGDINVELLISSLHDGEVALFIELFARMSGMRPALVQRMLFEPGGEGLAIACKALDFAREDFSVLFLLSRQARPTGVSSLRETHVQVMEIFDRIALEDARRVLRRWQRDQDYLKALLSLESEASAPTLVFGRPASSRPFRRQPKES</sequence>
<reference evidence="1 2" key="1">
    <citation type="journal article" date="2011" name="Stand. Genomic Sci.">
        <title>Complete genome sequence of Rhodospirillum rubrum type strain (S1).</title>
        <authorList>
            <person name="Munk A.C."/>
            <person name="Copeland A."/>
            <person name="Lucas S."/>
            <person name="Lapidus A."/>
            <person name="Del Rio T.G."/>
            <person name="Barry K."/>
            <person name="Detter J.C."/>
            <person name="Hammon N."/>
            <person name="Israni S."/>
            <person name="Pitluck S."/>
            <person name="Brettin T."/>
            <person name="Bruce D."/>
            <person name="Han C."/>
            <person name="Tapia R."/>
            <person name="Gilna P."/>
            <person name="Schmutz J."/>
            <person name="Larimer F."/>
            <person name="Land M."/>
            <person name="Kyrpides N.C."/>
            <person name="Mavromatis K."/>
            <person name="Richardson P."/>
            <person name="Rohde M."/>
            <person name="Goker M."/>
            <person name="Klenk H.P."/>
            <person name="Zhang Y."/>
            <person name="Roberts G.P."/>
            <person name="Reslewic S."/>
            <person name="Schwartz D.C."/>
        </authorList>
    </citation>
    <scope>NUCLEOTIDE SEQUENCE [LARGE SCALE GENOMIC DNA]</scope>
    <source>
        <strain evidence="2">ATCC 11170 / ATH 1.1.1 / DSM 467 / LMG 4362 / NCIMB 8255 / S1</strain>
    </source>
</reference>
<dbReference type="AlphaFoldDB" id="Q2RNY7"/>
<accession>Q2RNY7</accession>
<dbReference type="PhylomeDB" id="Q2RNY7"/>
<name>Q2RNY7_RHORT</name>
<dbReference type="EnsemblBacteria" id="ABC24158">
    <property type="protein sequence ID" value="ABC24158"/>
    <property type="gene ID" value="Rru_A3364"/>
</dbReference>
<dbReference type="EMBL" id="CP000230">
    <property type="protein sequence ID" value="ABC24158.1"/>
    <property type="molecule type" value="Genomic_DNA"/>
</dbReference>
<organism evidence="1 2">
    <name type="scientific">Rhodospirillum rubrum (strain ATCC 11170 / ATH 1.1.1 / DSM 467 / LMG 4362 / NCIMB 8255 / S1)</name>
    <dbReference type="NCBI Taxonomy" id="269796"/>
    <lineage>
        <taxon>Bacteria</taxon>
        <taxon>Pseudomonadati</taxon>
        <taxon>Pseudomonadota</taxon>
        <taxon>Alphaproteobacteria</taxon>
        <taxon>Rhodospirillales</taxon>
        <taxon>Rhodospirillaceae</taxon>
        <taxon>Rhodospirillum</taxon>
    </lineage>
</organism>
<dbReference type="STRING" id="269796.Rru_A3364"/>
<dbReference type="RefSeq" id="WP_011391111.1">
    <property type="nucleotide sequence ID" value="NC_007643.1"/>
</dbReference>
<dbReference type="HOGENOM" id="CLU_056688_1_0_5"/>